<dbReference type="SUPFAM" id="SSF53335">
    <property type="entry name" value="S-adenosyl-L-methionine-dependent methyltransferases"/>
    <property type="match status" value="1"/>
</dbReference>
<reference evidence="1 2" key="1">
    <citation type="submission" date="2012-08" db="EMBL/GenBank/DDBJ databases">
        <title>Genome sequencing of Lactobacillus florum 8D.</title>
        <authorList>
            <person name="Kim E.B."/>
            <person name="Marco M.L."/>
        </authorList>
    </citation>
    <scope>NUCLEOTIDE SEQUENCE [LARGE SCALE GENOMIC DNA]</scope>
    <source>
        <strain evidence="1 2">8D</strain>
    </source>
</reference>
<dbReference type="RefSeq" id="WP_009167271.1">
    <property type="nucleotide sequence ID" value="NZ_ALXG01000011.1"/>
</dbReference>
<keyword evidence="2" id="KW-1185">Reference proteome</keyword>
<dbReference type="CDD" id="cd02440">
    <property type="entry name" value="AdoMet_MTases"/>
    <property type="match status" value="1"/>
</dbReference>
<dbReference type="PANTHER" id="PTHR35276">
    <property type="entry name" value="S-ADENOSYL-L-METHIONINE-DEPENDENT METHYLTRANSFERASES SUPERFAMILY PROTEIN"/>
    <property type="match status" value="1"/>
</dbReference>
<dbReference type="EMBL" id="ALXG01000011">
    <property type="protein sequence ID" value="ETO40931.1"/>
    <property type="molecule type" value="Genomic_DNA"/>
</dbReference>
<dbReference type="GO" id="GO:0032259">
    <property type="term" value="P:methylation"/>
    <property type="evidence" value="ECO:0007669"/>
    <property type="project" value="UniProtKB-KW"/>
</dbReference>
<keyword evidence="1" id="KW-0489">Methyltransferase</keyword>
<dbReference type="GO" id="GO:0008168">
    <property type="term" value="F:methyltransferase activity"/>
    <property type="evidence" value="ECO:0007669"/>
    <property type="project" value="UniProtKB-KW"/>
</dbReference>
<organism evidence="1 2">
    <name type="scientific">Fructilactobacillus florum 8D</name>
    <dbReference type="NCBI Taxonomy" id="1221538"/>
    <lineage>
        <taxon>Bacteria</taxon>
        <taxon>Bacillati</taxon>
        <taxon>Bacillota</taxon>
        <taxon>Bacilli</taxon>
        <taxon>Lactobacillales</taxon>
        <taxon>Lactobacillaceae</taxon>
        <taxon>Fructilactobacillus</taxon>
    </lineage>
</organism>
<evidence type="ECO:0000313" key="1">
    <source>
        <dbReference type="EMBL" id="ETO40931.1"/>
    </source>
</evidence>
<evidence type="ECO:0000313" key="2">
    <source>
        <dbReference type="Proteomes" id="UP000019474"/>
    </source>
</evidence>
<dbReference type="PATRIC" id="fig|1221538.3.peg.218"/>
<name>W9EI65_9LACO</name>
<comment type="caution">
    <text evidence="1">The sequence shown here is derived from an EMBL/GenBank/DDBJ whole genome shotgun (WGS) entry which is preliminary data.</text>
</comment>
<dbReference type="OrthoDB" id="9792989at2"/>
<sequence>MYLKSALQTSHDLLAKSVHPGDTVVDATAGNGHDTLFLAQLVGHHGHVYSFDIQKKAIQATRALLENHHVETPVSLINTGHENADHYVKEPLAAAIFNLGYLPGADHQLATTAQTTVIAMQKLLANLRRHGVLLLVVYVGHHGSQQEQQAVLNFVTRLPQTDFHVMQYQFINQINHPPMLIAIEKR</sequence>
<proteinExistence type="predicted"/>
<dbReference type="PANTHER" id="PTHR35276:SF1">
    <property type="entry name" value="TRNA (MNM(5)S(2)U34)-METHYLTRANSFERASE, CHLOROPLASTIC"/>
    <property type="match status" value="1"/>
</dbReference>
<gene>
    <name evidence="1" type="ORF">B808_211</name>
</gene>
<dbReference type="Gene3D" id="3.40.50.150">
    <property type="entry name" value="Vaccinia Virus protein VP39"/>
    <property type="match status" value="1"/>
</dbReference>
<dbReference type="Proteomes" id="UP000019474">
    <property type="component" value="Unassembled WGS sequence"/>
</dbReference>
<dbReference type="InterPro" id="IPR029063">
    <property type="entry name" value="SAM-dependent_MTases_sf"/>
</dbReference>
<dbReference type="Pfam" id="PF06962">
    <property type="entry name" value="rRNA_methylase"/>
    <property type="match status" value="1"/>
</dbReference>
<protein>
    <submittedName>
        <fullName evidence="1">SAM-dependent methyltransferase, MraW methylase family</fullName>
    </submittedName>
</protein>
<dbReference type="AlphaFoldDB" id="W9EI65"/>
<dbReference type="InterPro" id="IPR010719">
    <property type="entry name" value="MnmM_MeTrfase"/>
</dbReference>
<keyword evidence="1" id="KW-0808">Transferase</keyword>
<accession>W9EI65</accession>